<accession>K1RCC3</accession>
<dbReference type="EMBL" id="JH817185">
    <property type="protein sequence ID" value="EKC31761.1"/>
    <property type="molecule type" value="Genomic_DNA"/>
</dbReference>
<dbReference type="InParanoid" id="K1RCC3"/>
<dbReference type="HOGENOM" id="CLU_2456987_0_0_1"/>
<name>K1RCC3_MAGGI</name>
<sequence>MLPEVIAASGNTPAVLPKCYQKFPEYIMHAVGQDDGKTPQEIEKRLRVAEVAKRKKKKSKASEVEAINSMFDNLQERVDEISNKVLCET</sequence>
<gene>
    <name evidence="1" type="ORF">CGI_10015452</name>
</gene>
<reference evidence="1" key="1">
    <citation type="journal article" date="2012" name="Nature">
        <title>The oyster genome reveals stress adaptation and complexity of shell formation.</title>
        <authorList>
            <person name="Zhang G."/>
            <person name="Fang X."/>
            <person name="Guo X."/>
            <person name="Li L."/>
            <person name="Luo R."/>
            <person name="Xu F."/>
            <person name="Yang P."/>
            <person name="Zhang L."/>
            <person name="Wang X."/>
            <person name="Qi H."/>
            <person name="Xiong Z."/>
            <person name="Que H."/>
            <person name="Xie Y."/>
            <person name="Holland P.W."/>
            <person name="Paps J."/>
            <person name="Zhu Y."/>
            <person name="Wu F."/>
            <person name="Chen Y."/>
            <person name="Wang J."/>
            <person name="Peng C."/>
            <person name="Meng J."/>
            <person name="Yang L."/>
            <person name="Liu J."/>
            <person name="Wen B."/>
            <person name="Zhang N."/>
            <person name="Huang Z."/>
            <person name="Zhu Q."/>
            <person name="Feng Y."/>
            <person name="Mount A."/>
            <person name="Hedgecock D."/>
            <person name="Xu Z."/>
            <person name="Liu Y."/>
            <person name="Domazet-Loso T."/>
            <person name="Du Y."/>
            <person name="Sun X."/>
            <person name="Zhang S."/>
            <person name="Liu B."/>
            <person name="Cheng P."/>
            <person name="Jiang X."/>
            <person name="Li J."/>
            <person name="Fan D."/>
            <person name="Wang W."/>
            <person name="Fu W."/>
            <person name="Wang T."/>
            <person name="Wang B."/>
            <person name="Zhang J."/>
            <person name="Peng Z."/>
            <person name="Li Y."/>
            <person name="Li N."/>
            <person name="Wang J."/>
            <person name="Chen M."/>
            <person name="He Y."/>
            <person name="Tan F."/>
            <person name="Song X."/>
            <person name="Zheng Q."/>
            <person name="Huang R."/>
            <person name="Yang H."/>
            <person name="Du X."/>
            <person name="Chen L."/>
            <person name="Yang M."/>
            <person name="Gaffney P.M."/>
            <person name="Wang S."/>
            <person name="Luo L."/>
            <person name="She Z."/>
            <person name="Ming Y."/>
            <person name="Huang W."/>
            <person name="Zhang S."/>
            <person name="Huang B."/>
            <person name="Zhang Y."/>
            <person name="Qu T."/>
            <person name="Ni P."/>
            <person name="Miao G."/>
            <person name="Wang J."/>
            <person name="Wang Q."/>
            <person name="Steinberg C.E."/>
            <person name="Wang H."/>
            <person name="Li N."/>
            <person name="Qian L."/>
            <person name="Zhang G."/>
            <person name="Li Y."/>
            <person name="Yang H."/>
            <person name="Liu X."/>
            <person name="Wang J."/>
            <person name="Yin Y."/>
            <person name="Wang J."/>
        </authorList>
    </citation>
    <scope>NUCLEOTIDE SEQUENCE [LARGE SCALE GENOMIC DNA]</scope>
    <source>
        <strain evidence="1">05x7-T-G4-1.051#20</strain>
    </source>
</reference>
<protein>
    <submittedName>
        <fullName evidence="1">Uncharacterized protein</fullName>
    </submittedName>
</protein>
<dbReference type="AlphaFoldDB" id="K1RCC3"/>
<proteinExistence type="predicted"/>
<evidence type="ECO:0000313" key="1">
    <source>
        <dbReference type="EMBL" id="EKC31761.1"/>
    </source>
</evidence>
<organism evidence="1">
    <name type="scientific">Magallana gigas</name>
    <name type="common">Pacific oyster</name>
    <name type="synonym">Crassostrea gigas</name>
    <dbReference type="NCBI Taxonomy" id="29159"/>
    <lineage>
        <taxon>Eukaryota</taxon>
        <taxon>Metazoa</taxon>
        <taxon>Spiralia</taxon>
        <taxon>Lophotrochozoa</taxon>
        <taxon>Mollusca</taxon>
        <taxon>Bivalvia</taxon>
        <taxon>Autobranchia</taxon>
        <taxon>Pteriomorphia</taxon>
        <taxon>Ostreida</taxon>
        <taxon>Ostreoidea</taxon>
        <taxon>Ostreidae</taxon>
        <taxon>Magallana</taxon>
    </lineage>
</organism>